<evidence type="ECO:0000313" key="7">
    <source>
        <dbReference type="Proteomes" id="UP000281547"/>
    </source>
</evidence>
<keyword evidence="4" id="KW-1133">Transmembrane helix</keyword>
<dbReference type="InterPro" id="IPR002123">
    <property type="entry name" value="Plipid/glycerol_acylTrfase"/>
</dbReference>
<keyword evidence="7" id="KW-1185">Reference proteome</keyword>
<name>A0A433X5X3_9HYPH</name>
<dbReference type="CDD" id="cd07989">
    <property type="entry name" value="LPLAT_AGPAT-like"/>
    <property type="match status" value="1"/>
</dbReference>
<accession>A0A433X5X3</accession>
<dbReference type="SUPFAM" id="SSF69593">
    <property type="entry name" value="Glycerol-3-phosphate (1)-acyltransferase"/>
    <property type="match status" value="1"/>
</dbReference>
<dbReference type="GO" id="GO:0003841">
    <property type="term" value="F:1-acylglycerol-3-phosphate O-acyltransferase activity"/>
    <property type="evidence" value="ECO:0007669"/>
    <property type="project" value="TreeGrafter"/>
</dbReference>
<evidence type="ECO:0000256" key="3">
    <source>
        <dbReference type="ARBA" id="ARBA00023315"/>
    </source>
</evidence>
<dbReference type="GO" id="GO:0006654">
    <property type="term" value="P:phosphatidic acid biosynthetic process"/>
    <property type="evidence" value="ECO:0007669"/>
    <property type="project" value="TreeGrafter"/>
</dbReference>
<dbReference type="Proteomes" id="UP000281547">
    <property type="component" value="Unassembled WGS sequence"/>
</dbReference>
<keyword evidence="4" id="KW-0472">Membrane</keyword>
<evidence type="ECO:0000259" key="5">
    <source>
        <dbReference type="SMART" id="SM00563"/>
    </source>
</evidence>
<organism evidence="6 7">
    <name type="scientific">Arsenicitalea aurantiaca</name>
    <dbReference type="NCBI Taxonomy" id="1783274"/>
    <lineage>
        <taxon>Bacteria</taxon>
        <taxon>Pseudomonadati</taxon>
        <taxon>Pseudomonadota</taxon>
        <taxon>Alphaproteobacteria</taxon>
        <taxon>Hyphomicrobiales</taxon>
        <taxon>Devosiaceae</taxon>
        <taxon>Arsenicitalea</taxon>
    </lineage>
</organism>
<dbReference type="Pfam" id="PF01553">
    <property type="entry name" value="Acyltransferase"/>
    <property type="match status" value="1"/>
</dbReference>
<evidence type="ECO:0000256" key="2">
    <source>
        <dbReference type="ARBA" id="ARBA00022679"/>
    </source>
</evidence>
<evidence type="ECO:0000256" key="4">
    <source>
        <dbReference type="SAM" id="Phobius"/>
    </source>
</evidence>
<comment type="caution">
    <text evidence="6">The sequence shown here is derived from an EMBL/GenBank/DDBJ whole genome shotgun (WGS) entry which is preliminary data.</text>
</comment>
<evidence type="ECO:0000256" key="1">
    <source>
        <dbReference type="ARBA" id="ARBA00005189"/>
    </source>
</evidence>
<dbReference type="AlphaFoldDB" id="A0A433X5X3"/>
<dbReference type="PANTHER" id="PTHR10434:SF40">
    <property type="entry name" value="1-ACYL-SN-GLYCEROL-3-PHOSPHATE ACYLTRANSFERASE"/>
    <property type="match status" value="1"/>
</dbReference>
<dbReference type="SMART" id="SM00563">
    <property type="entry name" value="PlsC"/>
    <property type="match status" value="1"/>
</dbReference>
<keyword evidence="4" id="KW-0812">Transmembrane</keyword>
<reference evidence="6 7" key="1">
    <citation type="journal article" date="2016" name="Int. J. Syst. Evol. Microbiol.">
        <title>Arsenicitalea aurantiaca gen. nov., sp. nov., a new member of the family Hyphomicrobiaceae, isolated from high-arsenic sediment.</title>
        <authorList>
            <person name="Mu Y."/>
            <person name="Zhou L."/>
            <person name="Zeng X.C."/>
            <person name="Liu L."/>
            <person name="Pan Y."/>
            <person name="Chen X."/>
            <person name="Wang J."/>
            <person name="Li S."/>
            <person name="Li W.J."/>
            <person name="Wang Y."/>
        </authorList>
    </citation>
    <scope>NUCLEOTIDE SEQUENCE [LARGE SCALE GENOMIC DNA]</scope>
    <source>
        <strain evidence="6 7">42-50</strain>
    </source>
</reference>
<gene>
    <name evidence="6" type="ORF">EMQ25_15090</name>
</gene>
<proteinExistence type="predicted"/>
<keyword evidence="2 6" id="KW-0808">Transferase</keyword>
<comment type="pathway">
    <text evidence="1">Lipid metabolism.</text>
</comment>
<keyword evidence="3 6" id="KW-0012">Acyltransferase</keyword>
<dbReference type="PANTHER" id="PTHR10434">
    <property type="entry name" value="1-ACYL-SN-GLYCEROL-3-PHOSPHATE ACYLTRANSFERASE"/>
    <property type="match status" value="1"/>
</dbReference>
<dbReference type="RefSeq" id="WP_127189426.1">
    <property type="nucleotide sequence ID" value="NZ_RZNJ01000005.1"/>
</dbReference>
<evidence type="ECO:0000313" key="6">
    <source>
        <dbReference type="EMBL" id="RUT29437.1"/>
    </source>
</evidence>
<feature type="transmembrane region" description="Helical" evidence="4">
    <location>
        <begin position="12"/>
        <end position="33"/>
    </location>
</feature>
<dbReference type="OrthoDB" id="5290997at2"/>
<dbReference type="EMBL" id="RZNJ01000005">
    <property type="protein sequence ID" value="RUT29437.1"/>
    <property type="molecule type" value="Genomic_DNA"/>
</dbReference>
<sequence>MIVQAIRSLVFYALFFIQTTILALFVGTLALILRRHTRFTWGIARYWSDSNLFLLRWIVGIRTEVTGQENIPEGGCIIAAKHQSDWDIYAILPHTGRPAFIAKRELLDIPFFGWAARSLDTIEVDRKRGAQAIPVMMADAKAAADRGCRIIIFPEGTRRPPLAPPAYRQGIVRLYESLGVPVVPVALNSGLYWGRNSLVLWPGTAKARFLPAIPAGLPGDVFRARLEAEIEPVSTALAAEAIASGLSRPVPQEWRDRVSGHEPQ</sequence>
<feature type="domain" description="Phospholipid/glycerol acyltransferase" evidence="5">
    <location>
        <begin position="76"/>
        <end position="190"/>
    </location>
</feature>
<protein>
    <submittedName>
        <fullName evidence="6">1-acyl-sn-glycerol-3-phosphate acyltransferase</fullName>
    </submittedName>
</protein>